<protein>
    <recommendedName>
        <fullName evidence="13">ATP synthase subunit b</fullName>
    </recommendedName>
    <alternativeName>
        <fullName evidence="13">ATP synthase F(0) sector subunit b</fullName>
    </alternativeName>
    <alternativeName>
        <fullName evidence="13">ATPase subunit I</fullName>
    </alternativeName>
    <alternativeName>
        <fullName evidence="13">F-type ATPase subunit b</fullName>
        <shortName evidence="13">F-ATPase subunit b</shortName>
    </alternativeName>
</protein>
<feature type="transmembrane region" description="Helical" evidence="13">
    <location>
        <begin position="12"/>
        <end position="34"/>
    </location>
</feature>
<evidence type="ECO:0000256" key="14">
    <source>
        <dbReference type="RuleBase" id="RU003848"/>
    </source>
</evidence>
<keyword evidence="15" id="KW-0175">Coiled coil</keyword>
<keyword evidence="8 13" id="KW-0406">Ion transport</keyword>
<keyword evidence="7 13" id="KW-1133">Transmembrane helix</keyword>
<dbReference type="PANTHER" id="PTHR33445">
    <property type="entry name" value="ATP SYNTHASE SUBUNIT B', CHLOROPLASTIC"/>
    <property type="match status" value="1"/>
</dbReference>
<reference evidence="16" key="1">
    <citation type="submission" date="2020-08" db="EMBL/GenBank/DDBJ databases">
        <title>Genome public.</title>
        <authorList>
            <person name="Liu C."/>
            <person name="Sun Q."/>
        </authorList>
    </citation>
    <scope>NUCLEOTIDE SEQUENCE</scope>
    <source>
        <strain evidence="16">NSJ-31</strain>
    </source>
</reference>
<dbReference type="InterPro" id="IPR002146">
    <property type="entry name" value="ATP_synth_b/b'su_bac/chlpt"/>
</dbReference>
<dbReference type="Proteomes" id="UP000653127">
    <property type="component" value="Unassembled WGS sequence"/>
</dbReference>
<comment type="caution">
    <text evidence="16">The sequence shown here is derived from an EMBL/GenBank/DDBJ whole genome shotgun (WGS) entry which is preliminary data.</text>
</comment>
<comment type="function">
    <text evidence="13">Component of the F(0) channel, it forms part of the peripheral stalk, linking F(1) to F(0).</text>
</comment>
<proteinExistence type="inferred from homology"/>
<dbReference type="EMBL" id="JACRST010000011">
    <property type="protein sequence ID" value="MBC8546944.1"/>
    <property type="molecule type" value="Genomic_DNA"/>
</dbReference>
<evidence type="ECO:0000256" key="3">
    <source>
        <dbReference type="ARBA" id="ARBA00022475"/>
    </source>
</evidence>
<comment type="similarity">
    <text evidence="1 13 14">Belongs to the ATPase B chain family.</text>
</comment>
<comment type="subcellular location">
    <subcellularLocation>
        <location evidence="13">Cell membrane</location>
        <topology evidence="13">Single-pass membrane protein</topology>
    </subcellularLocation>
    <subcellularLocation>
        <location evidence="12">Endomembrane system</location>
        <topology evidence="12">Single-pass membrane protein</topology>
    </subcellularLocation>
</comment>
<dbReference type="RefSeq" id="WP_249283021.1">
    <property type="nucleotide sequence ID" value="NZ_JACRST010000011.1"/>
</dbReference>
<evidence type="ECO:0000256" key="6">
    <source>
        <dbReference type="ARBA" id="ARBA00022781"/>
    </source>
</evidence>
<sequence length="168" mass="19284">MPEYLEFISIDPWRLVMTWGNLLILCAIVKRLLFRPVQAILQKREEQIAEDYRAAEGARAEAQALRQEYEQKLEAARAEAGELLDTAARRAAEREEAMLREAREQAGAVAERARRELKREQEQARSALKREISGIAIDLAERVVEREISPEDHEKLIEEFLDQVGDAS</sequence>
<accession>A0A926E0R4</accession>
<comment type="subunit">
    <text evidence="13">F-type ATPases have 2 components, F(1) - the catalytic core - and F(0) - the membrane proton channel. F(1) has five subunits: alpha(3), beta(3), gamma(1), delta(1), epsilon(1). F(0) has three main subunits: a(1), b(2) and c(10-14). The alpha and beta chains form an alternating ring which encloses part of the gamma chain. F(1) is attached to F(0) by a central stalk formed by the gamma and epsilon chains, while a peripheral stalk is formed by the delta and b chains.</text>
</comment>
<gene>
    <name evidence="13 16" type="primary">atpF</name>
    <name evidence="16" type="ORF">H8711_08355</name>
</gene>
<evidence type="ECO:0000256" key="10">
    <source>
        <dbReference type="ARBA" id="ARBA00023310"/>
    </source>
</evidence>
<keyword evidence="5 13" id="KW-0812">Transmembrane</keyword>
<evidence type="ECO:0000313" key="16">
    <source>
        <dbReference type="EMBL" id="MBC8546944.1"/>
    </source>
</evidence>
<evidence type="ECO:0000256" key="15">
    <source>
        <dbReference type="SAM" id="Coils"/>
    </source>
</evidence>
<dbReference type="GO" id="GO:0012505">
    <property type="term" value="C:endomembrane system"/>
    <property type="evidence" value="ECO:0007669"/>
    <property type="project" value="UniProtKB-SubCell"/>
</dbReference>
<name>A0A926E0R4_9FIRM</name>
<comment type="function">
    <text evidence="11 13">F(1)F(0) ATP synthase produces ATP from ADP in the presence of a proton or sodium gradient. F-type ATPases consist of two structural domains, F(1) containing the extramembraneous catalytic core and F(0) containing the membrane proton channel, linked together by a central stalk and a peripheral stalk. During catalysis, ATP synthesis in the catalytic domain of F(1) is coupled via a rotary mechanism of the central stalk subunits to proton translocation.</text>
</comment>
<dbReference type="HAMAP" id="MF_01398">
    <property type="entry name" value="ATP_synth_b_bprime"/>
    <property type="match status" value="1"/>
</dbReference>
<evidence type="ECO:0000256" key="13">
    <source>
        <dbReference type="HAMAP-Rule" id="MF_01398"/>
    </source>
</evidence>
<evidence type="ECO:0000256" key="5">
    <source>
        <dbReference type="ARBA" id="ARBA00022692"/>
    </source>
</evidence>
<dbReference type="GO" id="GO:0045259">
    <property type="term" value="C:proton-transporting ATP synthase complex"/>
    <property type="evidence" value="ECO:0007669"/>
    <property type="project" value="UniProtKB-KW"/>
</dbReference>
<evidence type="ECO:0000313" key="17">
    <source>
        <dbReference type="Proteomes" id="UP000653127"/>
    </source>
</evidence>
<evidence type="ECO:0000256" key="12">
    <source>
        <dbReference type="ARBA" id="ARBA00037847"/>
    </source>
</evidence>
<dbReference type="AlphaFoldDB" id="A0A926E0R4"/>
<dbReference type="NCBIfam" id="TIGR01144">
    <property type="entry name" value="ATP_synt_b"/>
    <property type="match status" value="1"/>
</dbReference>
<dbReference type="Pfam" id="PF00430">
    <property type="entry name" value="ATP-synt_B"/>
    <property type="match status" value="1"/>
</dbReference>
<feature type="coiled-coil region" evidence="15">
    <location>
        <begin position="48"/>
        <end position="130"/>
    </location>
</feature>
<dbReference type="InterPro" id="IPR005864">
    <property type="entry name" value="ATP_synth_F0_bsu_bac"/>
</dbReference>
<evidence type="ECO:0000256" key="4">
    <source>
        <dbReference type="ARBA" id="ARBA00022547"/>
    </source>
</evidence>
<evidence type="ECO:0000256" key="11">
    <source>
        <dbReference type="ARBA" id="ARBA00025198"/>
    </source>
</evidence>
<keyword evidence="10 13" id="KW-0066">ATP synthesis</keyword>
<evidence type="ECO:0000256" key="2">
    <source>
        <dbReference type="ARBA" id="ARBA00022448"/>
    </source>
</evidence>
<dbReference type="GO" id="GO:0046961">
    <property type="term" value="F:proton-transporting ATPase activity, rotational mechanism"/>
    <property type="evidence" value="ECO:0007669"/>
    <property type="project" value="TreeGrafter"/>
</dbReference>
<dbReference type="PANTHER" id="PTHR33445:SF1">
    <property type="entry name" value="ATP SYNTHASE SUBUNIT B"/>
    <property type="match status" value="1"/>
</dbReference>
<keyword evidence="6 13" id="KW-0375">Hydrogen ion transport</keyword>
<evidence type="ECO:0000256" key="1">
    <source>
        <dbReference type="ARBA" id="ARBA00005513"/>
    </source>
</evidence>
<evidence type="ECO:0000256" key="9">
    <source>
        <dbReference type="ARBA" id="ARBA00023136"/>
    </source>
</evidence>
<keyword evidence="2 13" id="KW-0813">Transport</keyword>
<dbReference type="GO" id="GO:0046933">
    <property type="term" value="F:proton-transporting ATP synthase activity, rotational mechanism"/>
    <property type="evidence" value="ECO:0007669"/>
    <property type="project" value="UniProtKB-UniRule"/>
</dbReference>
<dbReference type="GO" id="GO:0005886">
    <property type="term" value="C:plasma membrane"/>
    <property type="evidence" value="ECO:0007669"/>
    <property type="project" value="UniProtKB-SubCell"/>
</dbReference>
<evidence type="ECO:0000256" key="7">
    <source>
        <dbReference type="ARBA" id="ARBA00022989"/>
    </source>
</evidence>
<evidence type="ECO:0000256" key="8">
    <source>
        <dbReference type="ARBA" id="ARBA00023065"/>
    </source>
</evidence>
<keyword evidence="17" id="KW-1185">Reference proteome</keyword>
<keyword evidence="9 13" id="KW-0472">Membrane</keyword>
<dbReference type="CDD" id="cd06503">
    <property type="entry name" value="ATP-synt_Fo_b"/>
    <property type="match status" value="1"/>
</dbReference>
<dbReference type="InterPro" id="IPR050059">
    <property type="entry name" value="ATP_synthase_B_chain"/>
</dbReference>
<keyword evidence="3 13" id="KW-1003">Cell membrane</keyword>
<keyword evidence="4 13" id="KW-0138">CF(0)</keyword>
<organism evidence="16 17">
    <name type="scientific">Ligaoa zhengdingensis</name>
    <dbReference type="NCBI Taxonomy" id="2763658"/>
    <lineage>
        <taxon>Bacteria</taxon>
        <taxon>Bacillati</taxon>
        <taxon>Bacillota</taxon>
        <taxon>Clostridia</taxon>
        <taxon>Eubacteriales</taxon>
        <taxon>Oscillospiraceae</taxon>
        <taxon>Ligaoa</taxon>
    </lineage>
</organism>